<evidence type="ECO:0000256" key="1">
    <source>
        <dbReference type="SAM" id="MobiDB-lite"/>
    </source>
</evidence>
<accession>A0A438B868</accession>
<feature type="transmembrane region" description="Helical" evidence="2">
    <location>
        <begin position="6"/>
        <end position="25"/>
    </location>
</feature>
<dbReference type="OrthoDB" id="4774775at2"/>
<name>A0A438B868_9NOCA</name>
<keyword evidence="2" id="KW-0472">Membrane</keyword>
<dbReference type="Pfam" id="PF25362">
    <property type="entry name" value="bPH_11"/>
    <property type="match status" value="1"/>
</dbReference>
<gene>
    <name evidence="4" type="ORF">EGT67_23205</name>
</gene>
<keyword evidence="2" id="KW-1133">Transmembrane helix</keyword>
<reference evidence="4 5" key="1">
    <citation type="submission" date="2018-11" db="EMBL/GenBank/DDBJ databases">
        <title>Rhodococcus spongicola sp. nov. and Rhodococcus xishaensis sp. nov. from marine sponges.</title>
        <authorList>
            <person name="Li L."/>
            <person name="Lin H.W."/>
        </authorList>
    </citation>
    <scope>NUCLEOTIDE SEQUENCE [LARGE SCALE GENOMIC DNA]</scope>
    <source>
        <strain evidence="4 5">CCTCC AB2014297</strain>
    </source>
</reference>
<evidence type="ECO:0000313" key="5">
    <source>
        <dbReference type="Proteomes" id="UP000286208"/>
    </source>
</evidence>
<evidence type="ECO:0000313" key="4">
    <source>
        <dbReference type="EMBL" id="RVW07141.1"/>
    </source>
</evidence>
<dbReference type="InterPro" id="IPR057446">
    <property type="entry name" value="PH_bac"/>
</dbReference>
<feature type="compositionally biased region" description="Basic and acidic residues" evidence="1">
    <location>
        <begin position="157"/>
        <end position="166"/>
    </location>
</feature>
<dbReference type="Proteomes" id="UP000286208">
    <property type="component" value="Unassembled WGS sequence"/>
</dbReference>
<dbReference type="RefSeq" id="WP_127918463.1">
    <property type="nucleotide sequence ID" value="NZ_RKLP01000014.1"/>
</dbReference>
<dbReference type="AlphaFoldDB" id="A0A438B868"/>
<organism evidence="4 5">
    <name type="scientific">Prescottella agglutinans</name>
    <dbReference type="NCBI Taxonomy" id="1644129"/>
    <lineage>
        <taxon>Bacteria</taxon>
        <taxon>Bacillati</taxon>
        <taxon>Actinomycetota</taxon>
        <taxon>Actinomycetes</taxon>
        <taxon>Mycobacteriales</taxon>
        <taxon>Nocardiaceae</taxon>
        <taxon>Prescottella</taxon>
    </lineage>
</organism>
<proteinExistence type="predicted"/>
<sequence length="183" mass="20048">MERLLWVVGCIAVWALLVFLMYRGWKGRAARQADRIGELPQVPADLGDQLIAPSTGLYVGSTLAPSWQDRVAVGDIGYRATGELSRWSRGILLERNGASAIWIPDESIRAIRTERGLAGKVMTKDGVLVIRWELPTGTEIDTGFRGDDKTVYPQWVRDTDSTDKTDTANAAGSGEVEQNGEDA</sequence>
<feature type="region of interest" description="Disordered" evidence="1">
    <location>
        <begin position="157"/>
        <end position="183"/>
    </location>
</feature>
<keyword evidence="5" id="KW-1185">Reference proteome</keyword>
<evidence type="ECO:0000259" key="3">
    <source>
        <dbReference type="Pfam" id="PF25362"/>
    </source>
</evidence>
<dbReference type="EMBL" id="RKLP01000014">
    <property type="protein sequence ID" value="RVW07141.1"/>
    <property type="molecule type" value="Genomic_DNA"/>
</dbReference>
<keyword evidence="2" id="KW-0812">Transmembrane</keyword>
<comment type="caution">
    <text evidence="4">The sequence shown here is derived from an EMBL/GenBank/DDBJ whole genome shotgun (WGS) entry which is preliminary data.</text>
</comment>
<evidence type="ECO:0000256" key="2">
    <source>
        <dbReference type="SAM" id="Phobius"/>
    </source>
</evidence>
<protein>
    <submittedName>
        <fullName evidence="4">Transporter</fullName>
    </submittedName>
</protein>
<feature type="domain" description="PH" evidence="3">
    <location>
        <begin position="36"/>
        <end position="158"/>
    </location>
</feature>